<dbReference type="PANTHER" id="PTHR43031:SF1">
    <property type="entry name" value="PYRIDINE NUCLEOTIDE-DISULPHIDE OXIDOREDUCTASE"/>
    <property type="match status" value="1"/>
</dbReference>
<dbReference type="GO" id="GO:0016740">
    <property type="term" value="F:transferase activity"/>
    <property type="evidence" value="ECO:0007669"/>
    <property type="project" value="UniProtKB-KW"/>
</dbReference>
<keyword evidence="2" id="KW-0808">Transferase</keyword>
<evidence type="ECO:0000313" key="2">
    <source>
        <dbReference type="EMBL" id="AJT42343.1"/>
    </source>
</evidence>
<dbReference type="HOGENOM" id="CLU_089574_13_0_11"/>
<dbReference type="EMBL" id="CP011005">
    <property type="protein sequence ID" value="AJT42343.1"/>
    <property type="molecule type" value="Genomic_DNA"/>
</dbReference>
<organism evidence="2 3">
    <name type="scientific">Psychromicrobium lacuslunae</name>
    <dbReference type="NCBI Taxonomy" id="1618207"/>
    <lineage>
        <taxon>Bacteria</taxon>
        <taxon>Bacillati</taxon>
        <taxon>Actinomycetota</taxon>
        <taxon>Actinomycetes</taxon>
        <taxon>Micrococcales</taxon>
        <taxon>Micrococcaceae</taxon>
        <taxon>Psychromicrobium</taxon>
    </lineage>
</organism>
<protein>
    <submittedName>
        <fullName evidence="2">Sulfurtransferase</fullName>
    </submittedName>
</protein>
<dbReference type="PROSITE" id="PS50206">
    <property type="entry name" value="RHODANESE_3"/>
    <property type="match status" value="1"/>
</dbReference>
<evidence type="ECO:0000313" key="3">
    <source>
        <dbReference type="Proteomes" id="UP000061839"/>
    </source>
</evidence>
<dbReference type="PANTHER" id="PTHR43031">
    <property type="entry name" value="FAD-DEPENDENT OXIDOREDUCTASE"/>
    <property type="match status" value="1"/>
</dbReference>
<dbReference type="AlphaFoldDB" id="A0A0D4C173"/>
<gene>
    <name evidence="2" type="ORF">UM93_14110</name>
</gene>
<dbReference type="SUPFAM" id="SSF52821">
    <property type="entry name" value="Rhodanese/Cell cycle control phosphatase"/>
    <property type="match status" value="1"/>
</dbReference>
<dbReference type="Pfam" id="PF00581">
    <property type="entry name" value="Rhodanese"/>
    <property type="match status" value="1"/>
</dbReference>
<dbReference type="Gene3D" id="3.40.250.10">
    <property type="entry name" value="Rhodanese-like domain"/>
    <property type="match status" value="1"/>
</dbReference>
<dbReference type="KEGG" id="ari:UM93_14110"/>
<dbReference type="OrthoDB" id="9800872at2"/>
<dbReference type="PATRIC" id="fig|1618207.4.peg.2865"/>
<accession>A0A0D4C173</accession>
<dbReference type="InterPro" id="IPR050229">
    <property type="entry name" value="GlpE_sulfurtransferase"/>
</dbReference>
<dbReference type="InterPro" id="IPR036873">
    <property type="entry name" value="Rhodanese-like_dom_sf"/>
</dbReference>
<name>A0A0D4C173_9MICC</name>
<dbReference type="Proteomes" id="UP000061839">
    <property type="component" value="Chromosome"/>
</dbReference>
<proteinExistence type="predicted"/>
<dbReference type="STRING" id="1618207.UM93_14110"/>
<dbReference type="CDD" id="cd00158">
    <property type="entry name" value="RHOD"/>
    <property type="match status" value="1"/>
</dbReference>
<keyword evidence="3" id="KW-1185">Reference proteome</keyword>
<sequence>MNEFESVPVEQLTADSTIVDVREQYEWDEGHIAGAIHLPLGDLPLRFEELDPDEDLYVICRTGGRSFRAVQWLIGQGYSAFNVAGGMGAWQDAEKPMVSENGEVPQVR</sequence>
<evidence type="ECO:0000259" key="1">
    <source>
        <dbReference type="PROSITE" id="PS50206"/>
    </source>
</evidence>
<reference evidence="2 3" key="1">
    <citation type="journal article" date="2015" name="Genome Announc.">
        <title>Complete Genome Sequencing of Protease-Producing Novel Arthrobacter sp. Strain IHBB 11108 Using PacBio Single-Molecule Real-Time Sequencing Technology.</title>
        <authorList>
            <person name="Kiran S."/>
            <person name="Swarnkar M.K."/>
            <person name="Pal M."/>
            <person name="Thakur R."/>
            <person name="Tewari R."/>
            <person name="Singh A.K."/>
            <person name="Gulati A."/>
        </authorList>
    </citation>
    <scope>NUCLEOTIDE SEQUENCE [LARGE SCALE GENOMIC DNA]</scope>
    <source>
        <strain evidence="2 3">IHBB 11108</strain>
    </source>
</reference>
<dbReference type="RefSeq" id="WP_045076178.1">
    <property type="nucleotide sequence ID" value="NZ_CP011005.1"/>
</dbReference>
<dbReference type="InterPro" id="IPR001763">
    <property type="entry name" value="Rhodanese-like_dom"/>
</dbReference>
<dbReference type="SMART" id="SM00450">
    <property type="entry name" value="RHOD"/>
    <property type="match status" value="1"/>
</dbReference>
<feature type="domain" description="Rhodanese" evidence="1">
    <location>
        <begin position="12"/>
        <end position="99"/>
    </location>
</feature>